<reference evidence="2" key="2">
    <citation type="submission" date="2017-01" db="EMBL/GenBank/DDBJ databases">
        <title>Genome sequencing and annotation of Geobacillus sp. 1017, a Hydrocarbon-Oxidizing Thermophilic Bacterium Isolated from a Heavy Oil Reservoir (China).</title>
        <authorList>
            <person name="Kadnikov V.V."/>
            <person name="Mardanov A.V."/>
            <person name="Poltaraus A.B."/>
            <person name="Sokolova D.S."/>
            <person name="Semenova E.M."/>
            <person name="Ravin N.V."/>
            <person name="Tourova T.P."/>
            <person name="Nazina T.N."/>
        </authorList>
    </citation>
    <scope>NUCLEOTIDE SEQUENCE [LARGE SCALE GENOMIC DNA]</scope>
    <source>
        <strain evidence="2">1017</strain>
    </source>
</reference>
<proteinExistence type="predicted"/>
<dbReference type="AlphaFoldDB" id="A0A1Q5T343"/>
<dbReference type="Proteomes" id="UP000186030">
    <property type="component" value="Unassembled WGS sequence"/>
</dbReference>
<dbReference type="EMBL" id="MQMG01000015">
    <property type="protein sequence ID" value="OKO94663.1"/>
    <property type="molecule type" value="Genomic_DNA"/>
</dbReference>
<gene>
    <name evidence="1" type="ORF">BRO54_1542</name>
</gene>
<evidence type="ECO:0000313" key="2">
    <source>
        <dbReference type="Proteomes" id="UP000186030"/>
    </source>
</evidence>
<sequence>MLFFYSLLNPRFPFSSSIHFFFANGKIHAIMHFVLFSELKEV</sequence>
<accession>A0A1Q5T343</accession>
<organism evidence="1 2">
    <name type="scientific">Geobacillus proteiniphilus</name>
    <dbReference type="NCBI Taxonomy" id="860353"/>
    <lineage>
        <taxon>Bacteria</taxon>
        <taxon>Bacillati</taxon>
        <taxon>Bacillota</taxon>
        <taxon>Bacilli</taxon>
        <taxon>Bacillales</taxon>
        <taxon>Anoxybacillaceae</taxon>
        <taxon>Geobacillus</taxon>
    </lineage>
</organism>
<comment type="caution">
    <text evidence="1">The sequence shown here is derived from an EMBL/GenBank/DDBJ whole genome shotgun (WGS) entry which is preliminary data.</text>
</comment>
<reference evidence="1 2" key="1">
    <citation type="submission" date="2016-11" db="EMBL/GenBank/DDBJ databases">
        <authorList>
            <person name="Kadnikov V."/>
            <person name="Nazina T."/>
        </authorList>
    </citation>
    <scope>NUCLEOTIDE SEQUENCE [LARGE SCALE GENOMIC DNA]</scope>
    <source>
        <strain evidence="1 2">1017</strain>
    </source>
</reference>
<protein>
    <submittedName>
        <fullName evidence="1">Uncharacterized protein</fullName>
    </submittedName>
</protein>
<evidence type="ECO:0000313" key="1">
    <source>
        <dbReference type="EMBL" id="OKO94663.1"/>
    </source>
</evidence>
<name>A0A1Q5T343_9BACL</name>